<reference evidence="1 2" key="1">
    <citation type="submission" date="2017-03" db="EMBL/GenBank/DDBJ databases">
        <title>Genome analysis of Rhizobial strains effectives or ineffectives for nitrogen fixation isolated from bean seeds.</title>
        <authorList>
            <person name="Peralta H."/>
            <person name="Aguilar-Vera A."/>
            <person name="Mora Y."/>
            <person name="Vargas-Lagunas C."/>
            <person name="Girard L."/>
            <person name="Mora J."/>
        </authorList>
    </citation>
    <scope>NUCLEOTIDE SEQUENCE [LARGE SCALE GENOMIC DNA]</scope>
    <source>
        <strain evidence="1 2">CCGM5</strain>
    </source>
</reference>
<organism evidence="1 2">
    <name type="scientific">Rhizobium leguminosarum bv. trifolii</name>
    <dbReference type="NCBI Taxonomy" id="386"/>
    <lineage>
        <taxon>Bacteria</taxon>
        <taxon>Pseudomonadati</taxon>
        <taxon>Pseudomonadota</taxon>
        <taxon>Alphaproteobacteria</taxon>
        <taxon>Hyphomicrobiales</taxon>
        <taxon>Rhizobiaceae</taxon>
        <taxon>Rhizobium/Agrobacterium group</taxon>
        <taxon>Rhizobium</taxon>
    </lineage>
</organism>
<evidence type="ECO:0000313" key="2">
    <source>
        <dbReference type="Proteomes" id="UP000256748"/>
    </source>
</evidence>
<name>A0A3E1BB99_RHILT</name>
<dbReference type="EMBL" id="NAOO01000025">
    <property type="protein sequence ID" value="RFB89373.1"/>
    <property type="molecule type" value="Genomic_DNA"/>
</dbReference>
<sequence length="222" mass="24388">MKTHIELQYYFDPFCGWCYASAPALAGLAENFSGQLRMLPSGLFVGGRPISSIADHAWRNDQRIQALTGQRFSEDYLQNVLLAPNGVFDSGPATRALTALGEHDAMLEPRFLHAIQIARYLKGRDTSNLQEVATVAVQVAAEHDIELTAETFAERLRNDSALGERTLERMEDTQRQMNILGIRGVPQLVALINGEARVLSGEALYHGPAHLIAALDELCADA</sequence>
<dbReference type="AlphaFoldDB" id="A0A3E1BB99"/>
<dbReference type="SUPFAM" id="SSF52833">
    <property type="entry name" value="Thioredoxin-like"/>
    <property type="match status" value="1"/>
</dbReference>
<proteinExistence type="predicted"/>
<dbReference type="CDD" id="cd03025">
    <property type="entry name" value="DsbA_FrnE_like"/>
    <property type="match status" value="1"/>
</dbReference>
<dbReference type="InterPro" id="IPR036249">
    <property type="entry name" value="Thioredoxin-like_sf"/>
</dbReference>
<protein>
    <submittedName>
        <fullName evidence="1">Protein-disulfide isomerase</fullName>
    </submittedName>
</protein>
<evidence type="ECO:0000313" key="1">
    <source>
        <dbReference type="EMBL" id="RFB89373.1"/>
    </source>
</evidence>
<gene>
    <name evidence="1" type="ORF">B5K10_20575</name>
</gene>
<dbReference type="GO" id="GO:0016853">
    <property type="term" value="F:isomerase activity"/>
    <property type="evidence" value="ECO:0007669"/>
    <property type="project" value="UniProtKB-KW"/>
</dbReference>
<comment type="caution">
    <text evidence="1">The sequence shown here is derived from an EMBL/GenBank/DDBJ whole genome shotgun (WGS) entry which is preliminary data.</text>
</comment>
<accession>A0A3E1BB99</accession>
<dbReference type="Proteomes" id="UP000256748">
    <property type="component" value="Unassembled WGS sequence"/>
</dbReference>
<dbReference type="Gene3D" id="3.40.30.10">
    <property type="entry name" value="Glutaredoxin"/>
    <property type="match status" value="1"/>
</dbReference>
<keyword evidence="1" id="KW-0413">Isomerase</keyword>